<feature type="compositionally biased region" description="Basic and acidic residues" evidence="1">
    <location>
        <begin position="174"/>
        <end position="185"/>
    </location>
</feature>
<keyword evidence="3" id="KW-1185">Reference proteome</keyword>
<dbReference type="Proteomes" id="UP001221757">
    <property type="component" value="Unassembled WGS sequence"/>
</dbReference>
<feature type="region of interest" description="Disordered" evidence="1">
    <location>
        <begin position="151"/>
        <end position="200"/>
    </location>
</feature>
<gene>
    <name evidence="2" type="ORF">B0H17DRAFT_1213727</name>
</gene>
<sequence length="200" mass="21824">MFSLLERMVMFGQWEYAELPLEHYLFDATNITMLQAFAWAYTHGIKPGSRAATQLHDYTQSWLNTPHNLPEGNKEFGDFPRNARDVLSIDMPSITSWCTLYYGPPQTGVNMSTLSTPLQGHVLRSPPTITPAADSKMPLADNVAAPTSVTDVEAGKIVPTEVPLPESPVCDSPHLPDKDPADVTSDKSPTSTAPKTDAPA</sequence>
<dbReference type="AlphaFoldDB" id="A0AAD7G3T8"/>
<reference evidence="2" key="1">
    <citation type="submission" date="2023-03" db="EMBL/GenBank/DDBJ databases">
        <title>Massive genome expansion in bonnet fungi (Mycena s.s.) driven by repeated elements and novel gene families across ecological guilds.</title>
        <authorList>
            <consortium name="Lawrence Berkeley National Laboratory"/>
            <person name="Harder C.B."/>
            <person name="Miyauchi S."/>
            <person name="Viragh M."/>
            <person name="Kuo A."/>
            <person name="Thoen E."/>
            <person name="Andreopoulos B."/>
            <person name="Lu D."/>
            <person name="Skrede I."/>
            <person name="Drula E."/>
            <person name="Henrissat B."/>
            <person name="Morin E."/>
            <person name="Kohler A."/>
            <person name="Barry K."/>
            <person name="LaButti K."/>
            <person name="Morin E."/>
            <person name="Salamov A."/>
            <person name="Lipzen A."/>
            <person name="Mereny Z."/>
            <person name="Hegedus B."/>
            <person name="Baldrian P."/>
            <person name="Stursova M."/>
            <person name="Weitz H."/>
            <person name="Taylor A."/>
            <person name="Grigoriev I.V."/>
            <person name="Nagy L.G."/>
            <person name="Martin F."/>
            <person name="Kauserud H."/>
        </authorList>
    </citation>
    <scope>NUCLEOTIDE SEQUENCE</scope>
    <source>
        <strain evidence="2">CBHHK067</strain>
    </source>
</reference>
<organism evidence="2 3">
    <name type="scientific">Mycena rosella</name>
    <name type="common">Pink bonnet</name>
    <name type="synonym">Agaricus rosellus</name>
    <dbReference type="NCBI Taxonomy" id="1033263"/>
    <lineage>
        <taxon>Eukaryota</taxon>
        <taxon>Fungi</taxon>
        <taxon>Dikarya</taxon>
        <taxon>Basidiomycota</taxon>
        <taxon>Agaricomycotina</taxon>
        <taxon>Agaricomycetes</taxon>
        <taxon>Agaricomycetidae</taxon>
        <taxon>Agaricales</taxon>
        <taxon>Marasmiineae</taxon>
        <taxon>Mycenaceae</taxon>
        <taxon>Mycena</taxon>
    </lineage>
</organism>
<comment type="caution">
    <text evidence="2">The sequence shown here is derived from an EMBL/GenBank/DDBJ whole genome shotgun (WGS) entry which is preliminary data.</text>
</comment>
<proteinExistence type="predicted"/>
<evidence type="ECO:0000313" key="2">
    <source>
        <dbReference type="EMBL" id="KAJ7656672.1"/>
    </source>
</evidence>
<protein>
    <submittedName>
        <fullName evidence="2">Uncharacterized protein</fullName>
    </submittedName>
</protein>
<dbReference type="EMBL" id="JARKIE010000297">
    <property type="protein sequence ID" value="KAJ7656672.1"/>
    <property type="molecule type" value="Genomic_DNA"/>
</dbReference>
<evidence type="ECO:0000313" key="3">
    <source>
        <dbReference type="Proteomes" id="UP001221757"/>
    </source>
</evidence>
<accession>A0AAD7G3T8</accession>
<name>A0AAD7G3T8_MYCRO</name>
<evidence type="ECO:0000256" key="1">
    <source>
        <dbReference type="SAM" id="MobiDB-lite"/>
    </source>
</evidence>